<evidence type="ECO:0000256" key="1">
    <source>
        <dbReference type="SAM" id="SignalP"/>
    </source>
</evidence>
<keyword evidence="1" id="KW-0732">Signal</keyword>
<dbReference type="PROSITE" id="PS51257">
    <property type="entry name" value="PROKAR_LIPOPROTEIN"/>
    <property type="match status" value="1"/>
</dbReference>
<dbReference type="EMBL" id="CP002218">
    <property type="protein sequence ID" value="ADN60886.1"/>
    <property type="molecule type" value="Genomic_DNA"/>
</dbReference>
<dbReference type="AlphaFoldDB" id="E1TJG1"/>
<feature type="chain" id="PRO_5003152265" description="Lipoprotein" evidence="1">
    <location>
        <begin position="25"/>
        <end position="102"/>
    </location>
</feature>
<dbReference type="OrthoDB" id="9028872at2"/>
<accession>E1TJG1</accession>
<name>E1TJG1_BURSG</name>
<dbReference type="KEGG" id="bgf:BC1003_4963"/>
<evidence type="ECO:0000313" key="2">
    <source>
        <dbReference type="EMBL" id="ADN60886.1"/>
    </source>
</evidence>
<feature type="signal peptide" evidence="1">
    <location>
        <begin position="1"/>
        <end position="24"/>
    </location>
</feature>
<proteinExistence type="predicted"/>
<dbReference type="HOGENOM" id="CLU_117081_2_0_4"/>
<reference evidence="2" key="1">
    <citation type="submission" date="2010-09" db="EMBL/GenBank/DDBJ databases">
        <title>Complete sequence of chromosome2 of Burkholderia sp. CCGE1003.</title>
        <authorList>
            <consortium name="US DOE Joint Genome Institute"/>
            <person name="Lucas S."/>
            <person name="Copeland A."/>
            <person name="Lapidus A."/>
            <person name="Cheng J.-F."/>
            <person name="Bruce D."/>
            <person name="Goodwin L."/>
            <person name="Pitluck S."/>
            <person name="Daligault H."/>
            <person name="Davenport K."/>
            <person name="Detter J.C."/>
            <person name="Han C."/>
            <person name="Tapia R."/>
            <person name="Land M."/>
            <person name="Hauser L."/>
            <person name="Jeffries C."/>
            <person name="Kyrpides N."/>
            <person name="Ivanova N."/>
            <person name="Ovchinnikova G."/>
            <person name="Martinez-Romero E."/>
            <person name="Rogel M.A."/>
            <person name="Auchtung J."/>
            <person name="Tiedje J.M."/>
            <person name="Woyke T."/>
        </authorList>
    </citation>
    <scope>NUCLEOTIDE SEQUENCE</scope>
    <source>
        <strain evidence="2">CCGE1003</strain>
    </source>
</reference>
<sequence>MTIATKAKPILAALTLLLAGCMTGGMQRGPQAHLSATQCRDLTDIRNKAPVTRERSMSELAALRMAGYHPEWRFDPYYPADLEAAQRQVNIWYETECAQAPR</sequence>
<evidence type="ECO:0008006" key="3">
    <source>
        <dbReference type="Google" id="ProtNLM"/>
    </source>
</evidence>
<organism evidence="2">
    <name type="scientific">Burkholderia sp. (strain CCGE1003)</name>
    <dbReference type="NCBI Taxonomy" id="640512"/>
    <lineage>
        <taxon>Bacteria</taxon>
        <taxon>Pseudomonadati</taxon>
        <taxon>Pseudomonadota</taxon>
        <taxon>Betaproteobacteria</taxon>
        <taxon>Burkholderiales</taxon>
        <taxon>Burkholderiaceae</taxon>
        <taxon>Burkholderia</taxon>
    </lineage>
</organism>
<gene>
    <name evidence="2" type="ordered locus">BC1003_4963</name>
</gene>
<dbReference type="eggNOG" id="ENOG50316JC">
    <property type="taxonomic scope" value="Bacteria"/>
</dbReference>
<protein>
    <recommendedName>
        <fullName evidence="3">Lipoprotein</fullName>
    </recommendedName>
</protein>